<dbReference type="InterPro" id="IPR042094">
    <property type="entry name" value="T2SS_GspF_sf"/>
</dbReference>
<organism evidence="9">
    <name type="scientific">marine sediment metagenome</name>
    <dbReference type="NCBI Taxonomy" id="412755"/>
    <lineage>
        <taxon>unclassified sequences</taxon>
        <taxon>metagenomes</taxon>
        <taxon>ecological metagenomes</taxon>
    </lineage>
</organism>
<dbReference type="PANTHER" id="PTHR30012">
    <property type="entry name" value="GENERAL SECRETION PATHWAY PROTEIN"/>
    <property type="match status" value="1"/>
</dbReference>
<dbReference type="Pfam" id="PF00482">
    <property type="entry name" value="T2SSF"/>
    <property type="match status" value="1"/>
</dbReference>
<comment type="similarity">
    <text evidence="2">Belongs to the GSP F family.</text>
</comment>
<dbReference type="GO" id="GO:0005886">
    <property type="term" value="C:plasma membrane"/>
    <property type="evidence" value="ECO:0007669"/>
    <property type="project" value="UniProtKB-SubCell"/>
</dbReference>
<evidence type="ECO:0000256" key="6">
    <source>
        <dbReference type="ARBA" id="ARBA00023136"/>
    </source>
</evidence>
<dbReference type="InterPro" id="IPR003004">
    <property type="entry name" value="GspF/PilC"/>
</dbReference>
<evidence type="ECO:0000256" key="4">
    <source>
        <dbReference type="ARBA" id="ARBA00022692"/>
    </source>
</evidence>
<dbReference type="Gene3D" id="1.20.81.30">
    <property type="entry name" value="Type II secretion system (T2SS), domain F"/>
    <property type="match status" value="1"/>
</dbReference>
<feature type="non-terminal residue" evidence="9">
    <location>
        <position position="1"/>
    </location>
</feature>
<accession>X1L905</accession>
<feature type="transmembrane region" description="Helical" evidence="7">
    <location>
        <begin position="78"/>
        <end position="101"/>
    </location>
</feature>
<reference evidence="9" key="1">
    <citation type="journal article" date="2014" name="Front. Microbiol.">
        <title>High frequency of phylogenetically diverse reductive dehalogenase-homologous genes in deep subseafloor sedimentary metagenomes.</title>
        <authorList>
            <person name="Kawai M."/>
            <person name="Futagami T."/>
            <person name="Toyoda A."/>
            <person name="Takaki Y."/>
            <person name="Nishi S."/>
            <person name="Hori S."/>
            <person name="Arai W."/>
            <person name="Tsubouchi T."/>
            <person name="Morono Y."/>
            <person name="Uchiyama I."/>
            <person name="Ito T."/>
            <person name="Fujiyama A."/>
            <person name="Inagaki F."/>
            <person name="Takami H."/>
        </authorList>
    </citation>
    <scope>NUCLEOTIDE SEQUENCE</scope>
    <source>
        <strain evidence="9">Expedition CK06-06</strain>
    </source>
</reference>
<feature type="domain" description="Type II secretion system protein GspF" evidence="8">
    <location>
        <begin position="2"/>
        <end position="97"/>
    </location>
</feature>
<keyword evidence="5 7" id="KW-1133">Transmembrane helix</keyword>
<proteinExistence type="inferred from homology"/>
<dbReference type="EMBL" id="BARV01000946">
    <property type="protein sequence ID" value="GAH90628.1"/>
    <property type="molecule type" value="Genomic_DNA"/>
</dbReference>
<keyword evidence="3" id="KW-1003">Cell membrane</keyword>
<comment type="subcellular location">
    <subcellularLocation>
        <location evidence="1">Cell membrane</location>
        <topology evidence="1">Multi-pass membrane protein</topology>
    </subcellularLocation>
</comment>
<keyword evidence="6 7" id="KW-0472">Membrane</keyword>
<dbReference type="AlphaFoldDB" id="X1L905"/>
<protein>
    <recommendedName>
        <fullName evidence="8">Type II secretion system protein GspF domain-containing protein</fullName>
    </recommendedName>
</protein>
<evidence type="ECO:0000256" key="2">
    <source>
        <dbReference type="ARBA" id="ARBA00005745"/>
    </source>
</evidence>
<comment type="caution">
    <text evidence="9">The sequence shown here is derived from an EMBL/GenBank/DDBJ whole genome shotgun (WGS) entry which is preliminary data.</text>
</comment>
<sequence length="106" mass="11578">GNRIIRQALGEVREKLVQGQGLSQPMATIELFPRLLVEMVVVGEKTGNLESTLANLADFYEERVSQKIDTLTSMIEPALTVVIGLVVAFIALSMITPLYSLMGSIE</sequence>
<evidence type="ECO:0000313" key="9">
    <source>
        <dbReference type="EMBL" id="GAH90628.1"/>
    </source>
</evidence>
<evidence type="ECO:0000256" key="3">
    <source>
        <dbReference type="ARBA" id="ARBA00022475"/>
    </source>
</evidence>
<evidence type="ECO:0000259" key="8">
    <source>
        <dbReference type="Pfam" id="PF00482"/>
    </source>
</evidence>
<name>X1L905_9ZZZZ</name>
<evidence type="ECO:0000256" key="1">
    <source>
        <dbReference type="ARBA" id="ARBA00004651"/>
    </source>
</evidence>
<dbReference type="InterPro" id="IPR018076">
    <property type="entry name" value="T2SS_GspF_dom"/>
</dbReference>
<dbReference type="PANTHER" id="PTHR30012:SF0">
    <property type="entry name" value="TYPE II SECRETION SYSTEM PROTEIN F-RELATED"/>
    <property type="match status" value="1"/>
</dbReference>
<keyword evidence="4 7" id="KW-0812">Transmembrane</keyword>
<evidence type="ECO:0000256" key="5">
    <source>
        <dbReference type="ARBA" id="ARBA00022989"/>
    </source>
</evidence>
<evidence type="ECO:0000256" key="7">
    <source>
        <dbReference type="SAM" id="Phobius"/>
    </source>
</evidence>
<gene>
    <name evidence="9" type="ORF">S06H3_03032</name>
</gene>